<accession>A0A6J4Q490</accession>
<dbReference type="AlphaFoldDB" id="A0A6J4Q490"/>
<sequence length="191" mass="20976">MRGTTVSTAAGGWRLGVVVLAALAAGLLGVLLAQGPARAHDHLVPETALKKGDRGLQSGTRVMESSWRRPSGDLCELETTFYRTRFPETDSVAAGARLRVRTFKAQRPDSFEIAAYRAVDAEGRPVGEGRLLGRTLERVVENGRTVAWDAVFSVKNPGRDYYLISEGHWQDREGCGDDQYASWSFHVKTRA</sequence>
<gene>
    <name evidence="1" type="ORF">AVDCRST_MAG01-01-3154</name>
</gene>
<name>A0A6J4Q490_9ACTN</name>
<reference evidence="1" key="1">
    <citation type="submission" date="2020-02" db="EMBL/GenBank/DDBJ databases">
        <authorList>
            <person name="Meier V. D."/>
        </authorList>
    </citation>
    <scope>NUCLEOTIDE SEQUENCE</scope>
    <source>
        <strain evidence="1">AVDCRST_MAG01</strain>
    </source>
</reference>
<dbReference type="EMBL" id="CADCUW010000412">
    <property type="protein sequence ID" value="CAA9434188.1"/>
    <property type="molecule type" value="Genomic_DNA"/>
</dbReference>
<protein>
    <submittedName>
        <fullName evidence="1">Uncharacterized protein</fullName>
    </submittedName>
</protein>
<evidence type="ECO:0000313" key="1">
    <source>
        <dbReference type="EMBL" id="CAA9434188.1"/>
    </source>
</evidence>
<proteinExistence type="predicted"/>
<organism evidence="1">
    <name type="scientific">uncultured Rubrobacteraceae bacterium</name>
    <dbReference type="NCBI Taxonomy" id="349277"/>
    <lineage>
        <taxon>Bacteria</taxon>
        <taxon>Bacillati</taxon>
        <taxon>Actinomycetota</taxon>
        <taxon>Rubrobacteria</taxon>
        <taxon>Rubrobacterales</taxon>
        <taxon>Rubrobacteraceae</taxon>
        <taxon>environmental samples</taxon>
    </lineage>
</organism>